<evidence type="ECO:0000313" key="1">
    <source>
        <dbReference type="EMBL" id="KAJ7984686.1"/>
    </source>
</evidence>
<proteinExistence type="predicted"/>
<name>A0ACC2F013_DALPE</name>
<protein>
    <submittedName>
        <fullName evidence="1">Uncharacterized protein</fullName>
    </submittedName>
</protein>
<dbReference type="Proteomes" id="UP001157502">
    <property type="component" value="Chromosome 37"/>
</dbReference>
<keyword evidence="2" id="KW-1185">Reference proteome</keyword>
<evidence type="ECO:0000313" key="2">
    <source>
        <dbReference type="Proteomes" id="UP001157502"/>
    </source>
</evidence>
<comment type="caution">
    <text evidence="1">The sequence shown here is derived from an EMBL/GenBank/DDBJ whole genome shotgun (WGS) entry which is preliminary data.</text>
</comment>
<dbReference type="EMBL" id="CM055764">
    <property type="protein sequence ID" value="KAJ7984686.1"/>
    <property type="molecule type" value="Genomic_DNA"/>
</dbReference>
<reference evidence="1" key="1">
    <citation type="submission" date="2021-05" db="EMBL/GenBank/DDBJ databases">
        <authorList>
            <person name="Pan Q."/>
            <person name="Jouanno E."/>
            <person name="Zahm M."/>
            <person name="Klopp C."/>
            <person name="Cabau C."/>
            <person name="Louis A."/>
            <person name="Berthelot C."/>
            <person name="Parey E."/>
            <person name="Roest Crollius H."/>
            <person name="Montfort J."/>
            <person name="Robinson-Rechavi M."/>
            <person name="Bouchez O."/>
            <person name="Lampietro C."/>
            <person name="Lopez Roques C."/>
            <person name="Donnadieu C."/>
            <person name="Postlethwait J."/>
            <person name="Bobe J."/>
            <person name="Dillon D."/>
            <person name="Chandos A."/>
            <person name="von Hippel F."/>
            <person name="Guiguen Y."/>
        </authorList>
    </citation>
    <scope>NUCLEOTIDE SEQUENCE</scope>
    <source>
        <strain evidence="1">YG-Jan2019</strain>
    </source>
</reference>
<organism evidence="1 2">
    <name type="scientific">Dallia pectoralis</name>
    <name type="common">Alaska blackfish</name>
    <dbReference type="NCBI Taxonomy" id="75939"/>
    <lineage>
        <taxon>Eukaryota</taxon>
        <taxon>Metazoa</taxon>
        <taxon>Chordata</taxon>
        <taxon>Craniata</taxon>
        <taxon>Vertebrata</taxon>
        <taxon>Euteleostomi</taxon>
        <taxon>Actinopterygii</taxon>
        <taxon>Neopterygii</taxon>
        <taxon>Teleostei</taxon>
        <taxon>Protacanthopterygii</taxon>
        <taxon>Esociformes</taxon>
        <taxon>Umbridae</taxon>
        <taxon>Dallia</taxon>
    </lineage>
</organism>
<accession>A0ACC2F013</accession>
<gene>
    <name evidence="1" type="ORF">DPEC_G00357330</name>
</gene>
<sequence length="936" mass="102014">MIERTNIYFFDRTMDSMEARFGYLRQRDTSVDMLRVKMSRRRSRSQKENRDQALNIRRQLDKVPELDCSLQDMSVAGNVAMQEKPSNAKKAKDAAVEERVKKLAQYKEKKALVKEKERRAKEKGVFRVGLYRPQPVTFPPQVPAATTKARTTTAAQPQSARVTRSTVRQQAPKAPQPIHSDSVSKKGPVLVNPAPVRSTRNTRIAIVEPSVSAPVTRSGNKPQAFVTPVVRNKSTTSNTKQTAAPPAGRGRNTSGNVANNKQAKVKVEKAIKETKAASPLPSNTKKDDKMEDHTQANPLVPPAPITEVDKMEGLPQANPVVPLPPVRSSFAPRDFVFQAPAGLSSFKPTPLTPHSADSFFKPSFTLPPVPVWPTDLVTWFTSASPVKSVPPAPRSPAPQCPPSPQEQAHDLPYFRSVVVSEIERLTGFCQLWELRVDDSSIPEEMRDRMRTAVGQARLLMKERFGQFTGLMDDCELGRGEKIVTCTDLQGFWDMVYYQVEDVNKKFGALEEAESKGWPEERVPPPRQRKVVKKPPAAPVAKPAGGAGAKSRLAAIKAAIKAKQQAAESERAALTAGSDTVVEVPAADPQTGCQTLEAPVVFQGGFFQVESPAKQTGSLRRSTRVAALTSGASPCSVPKFFTPRRTRQSNEACSSPITRLTPACTSLTPACSKLSLSPPRLSDARLLHTPRPDPECCTSSSLHNSPASATPVKHAPMGTESNGPNNQSEHVTGQNDQPEQESMQEDVACDQSQLVTEPAVCPEPFSQSPSRTQRLPNDEQQQEAISRSVATRPSLLPSSPPAVQVSLINSPDSKVPVTMTPDTSITEGLPGLDFELYLRPTARGSLSPREPSVAEEMWSPSVVDVDMESPVASSGEPHQNDVSTSPTAVSNLAQMFIPRATKPLNSDLLLFTPDPMDRVRQSMCPSDLMSFTPPSSQ</sequence>